<keyword evidence="2" id="KW-1185">Reference proteome</keyword>
<name>A0A9X3MQQ4_9ACTN</name>
<comment type="caution">
    <text evidence="1">The sequence shown here is derived from an EMBL/GenBank/DDBJ whole genome shotgun (WGS) entry which is preliminary data.</text>
</comment>
<evidence type="ECO:0000313" key="1">
    <source>
        <dbReference type="EMBL" id="MDA0160864.1"/>
    </source>
</evidence>
<dbReference type="EMBL" id="JAPDOD010000007">
    <property type="protein sequence ID" value="MDA0160864.1"/>
    <property type="molecule type" value="Genomic_DNA"/>
</dbReference>
<accession>A0A9X3MQQ4</accession>
<proteinExistence type="predicted"/>
<dbReference type="Proteomes" id="UP001149140">
    <property type="component" value="Unassembled WGS sequence"/>
</dbReference>
<dbReference type="RefSeq" id="WP_270039967.1">
    <property type="nucleotide sequence ID" value="NZ_JAPDOD010000007.1"/>
</dbReference>
<gene>
    <name evidence="1" type="ORF">OM076_11360</name>
</gene>
<protein>
    <submittedName>
        <fullName evidence="1">Uncharacterized protein</fullName>
    </submittedName>
</protein>
<organism evidence="1 2">
    <name type="scientific">Solirubrobacter ginsenosidimutans</name>
    <dbReference type="NCBI Taxonomy" id="490573"/>
    <lineage>
        <taxon>Bacteria</taxon>
        <taxon>Bacillati</taxon>
        <taxon>Actinomycetota</taxon>
        <taxon>Thermoleophilia</taxon>
        <taxon>Solirubrobacterales</taxon>
        <taxon>Solirubrobacteraceae</taxon>
        <taxon>Solirubrobacter</taxon>
    </lineage>
</organism>
<sequence length="746" mass="79752">MASVDLAGPGSAFEAHLAAQLAGPYTGALRRVELSRGEGGDYVVDWSPRHPVVLAALRRDLGEETVRIATTFLDTGTELGNATLAPWSERGGSVPLYSPALADGESVVPGFTLRLAVTLDDAPVVDLALDALLELHVLEGNLGRLMYAAGAEKQRVRRTLREVAAMRRLEHARRDALDRIGADAGVARFTDELIYDAESDQVLARQGSVEADADYARRIGLYRGFLMPTRGAVEALAPDTRFLEADNPFAVAVHLLNAGDGPERANLLEVIRRDRLLFPADDPAADALHAARALPAERREAILGLRNSVRTSFAFAADAGVAPALAAALDRAGRLFRALGITKVWDVTRAQDPGGGSRYELGLAVDVTPPTEEEAAQIFEGWFNDARQPTEDVPIEALIAGSGPPEADPDVRWAWQLCGLQTVHRTSSDALMLSHLPTQGLEITGADQAELRTDTPFEARFHAPGDPGTNALLAQALSDAAQEWAAAGHDEWHVLTDGQAREMWPGAITPAPGAPLTNVLGAAGLPVVGDVGAVVKALELLPDELVQTLALDATLAAKLTEGDPEAAQALHELVGLLRANHLAAVLPLPLPGDRLLLVVSVIGLPQAGINLNERRATGFRWYVVPLGGAAGTIKAVGSRTVLRPLKPGVVAVVVLGYVRTGLTDPYEVRVELGDDAVLSLGEYEFLMNLLGHICPIGVEINTFALRRDHVDLDGDGVPEPLRPALSRTFRTYQRRRARGTYDHIEE</sequence>
<dbReference type="AlphaFoldDB" id="A0A9X3MQQ4"/>
<reference evidence="1" key="1">
    <citation type="submission" date="2022-10" db="EMBL/GenBank/DDBJ databases">
        <title>The WGS of Solirubrobacter ginsenosidimutans DSM 21036.</title>
        <authorList>
            <person name="Jiang Z."/>
        </authorList>
    </citation>
    <scope>NUCLEOTIDE SEQUENCE</scope>
    <source>
        <strain evidence="1">DSM 21036</strain>
    </source>
</reference>
<evidence type="ECO:0000313" key="2">
    <source>
        <dbReference type="Proteomes" id="UP001149140"/>
    </source>
</evidence>